<dbReference type="Gene3D" id="3.20.20.80">
    <property type="entry name" value="Glycosidases"/>
    <property type="match status" value="1"/>
</dbReference>
<reference evidence="2 3" key="1">
    <citation type="journal article" date="2018" name="Genome Announc.">
        <title>Draft Genome Sequence of Lactococcus sp. Strain NtB2 (JCM 32569), Isolated from the Gut of the Higher Termite Nasutitermes takasagoensis.</title>
        <authorList>
            <person name="Noda S."/>
            <person name="Aihara C."/>
            <person name="Yuki M."/>
            <person name="Ohkuma M."/>
        </authorList>
    </citation>
    <scope>NUCLEOTIDE SEQUENCE [LARGE SCALE GENOMIC DNA]</scope>
    <source>
        <strain evidence="2 3">NtB2</strain>
    </source>
</reference>
<proteinExistence type="inferred from homology"/>
<keyword evidence="3" id="KW-1185">Reference proteome</keyword>
<dbReference type="Proteomes" id="UP000245021">
    <property type="component" value="Unassembled WGS sequence"/>
</dbReference>
<dbReference type="PANTHER" id="PTHR34135">
    <property type="entry name" value="LYSOZYME"/>
    <property type="match status" value="1"/>
</dbReference>
<dbReference type="InterPro" id="IPR017853">
    <property type="entry name" value="GH"/>
</dbReference>
<gene>
    <name evidence="2" type="ORF">NtB2_01235</name>
</gene>
<comment type="similarity">
    <text evidence="1">Belongs to the glycosyl hydrolase 25 family.</text>
</comment>
<dbReference type="AlphaFoldDB" id="A0A2R5HK37"/>
<dbReference type="PROSITE" id="PS51904">
    <property type="entry name" value="GLYCOSYL_HYDROL_F25_2"/>
    <property type="match status" value="1"/>
</dbReference>
<sequence>MFFALMVVFAVLVKAMHYQPKSGNVAGAQPKNIFSKAMNEPEQPHFEANKYIVDFSAWQQPKDIDYDTVSRNVLGAIIRVQAGAQSKENTAATKDGTDKAYKEHIEAFQARKVPVAVYAYVKGKDDNEMKEQADLFYKNASPYHPTYYWLDVEESNMPDLNKGIETFRSELASKGVKNIGIYAQDWFITQNKIDVSKFTAIWMADYGIDNGYWNSSPNTELPYDMHQFTDKGTVPGYNENVDLSLIRSEAEYKKLFLNAG</sequence>
<dbReference type="PANTHER" id="PTHR34135:SF1">
    <property type="entry name" value="GLYCOSYL HYDROLASE FAMILY 25"/>
    <property type="match status" value="1"/>
</dbReference>
<dbReference type="GO" id="GO:0003796">
    <property type="term" value="F:lysozyme activity"/>
    <property type="evidence" value="ECO:0007669"/>
    <property type="project" value="InterPro"/>
</dbReference>
<evidence type="ECO:0000313" key="2">
    <source>
        <dbReference type="EMBL" id="GBG97098.1"/>
    </source>
</evidence>
<comment type="caution">
    <text evidence="2">The sequence shown here is derived from an EMBL/GenBank/DDBJ whole genome shotgun (WGS) entry which is preliminary data.</text>
</comment>
<dbReference type="Pfam" id="PF01183">
    <property type="entry name" value="Glyco_hydro_25"/>
    <property type="match status" value="1"/>
</dbReference>
<dbReference type="SUPFAM" id="SSF51445">
    <property type="entry name" value="(Trans)glycosidases"/>
    <property type="match status" value="1"/>
</dbReference>
<dbReference type="InterPro" id="IPR002053">
    <property type="entry name" value="Glyco_hydro_25"/>
</dbReference>
<accession>A0A2R5HK37</accession>
<evidence type="ECO:0000256" key="1">
    <source>
        <dbReference type="ARBA" id="ARBA00010646"/>
    </source>
</evidence>
<evidence type="ECO:0000313" key="3">
    <source>
        <dbReference type="Proteomes" id="UP000245021"/>
    </source>
</evidence>
<dbReference type="GO" id="GO:0016998">
    <property type="term" value="P:cell wall macromolecule catabolic process"/>
    <property type="evidence" value="ECO:0007669"/>
    <property type="project" value="InterPro"/>
</dbReference>
<organism evidence="2 3">
    <name type="scientific">Lactococcus termiticola</name>
    <dbReference type="NCBI Taxonomy" id="2169526"/>
    <lineage>
        <taxon>Bacteria</taxon>
        <taxon>Bacillati</taxon>
        <taxon>Bacillota</taxon>
        <taxon>Bacilli</taxon>
        <taxon>Lactobacillales</taxon>
        <taxon>Streptococcaceae</taxon>
        <taxon>Lactococcus</taxon>
    </lineage>
</organism>
<dbReference type="GO" id="GO:0009253">
    <property type="term" value="P:peptidoglycan catabolic process"/>
    <property type="evidence" value="ECO:0007669"/>
    <property type="project" value="InterPro"/>
</dbReference>
<dbReference type="EMBL" id="BFFO01000007">
    <property type="protein sequence ID" value="GBG97098.1"/>
    <property type="molecule type" value="Genomic_DNA"/>
</dbReference>
<dbReference type="GO" id="GO:0016052">
    <property type="term" value="P:carbohydrate catabolic process"/>
    <property type="evidence" value="ECO:0007669"/>
    <property type="project" value="TreeGrafter"/>
</dbReference>
<name>A0A2R5HK37_9LACT</name>
<protein>
    <submittedName>
        <fullName evidence="2">N-acetylmuramoyl-L-alanine amidase</fullName>
    </submittedName>
</protein>